<dbReference type="InterPro" id="IPR013108">
    <property type="entry name" value="Amidohydro_3"/>
</dbReference>
<dbReference type="SUPFAM" id="SSF51338">
    <property type="entry name" value="Composite domain of metallo-dependent hydrolases"/>
    <property type="match status" value="1"/>
</dbReference>
<dbReference type="GO" id="GO:0016810">
    <property type="term" value="F:hydrolase activity, acting on carbon-nitrogen (but not peptide) bonds"/>
    <property type="evidence" value="ECO:0007669"/>
    <property type="project" value="InterPro"/>
</dbReference>
<dbReference type="SUPFAM" id="SSF51556">
    <property type="entry name" value="Metallo-dependent hydrolases"/>
    <property type="match status" value="1"/>
</dbReference>
<dbReference type="EMBL" id="SVER01000016">
    <property type="protein sequence ID" value="MBE5919655.1"/>
    <property type="molecule type" value="Genomic_DNA"/>
</dbReference>
<dbReference type="PANTHER" id="PTHR22642:SF22">
    <property type="entry name" value="EXOENZYMES REGULATORY PROTEIN AEPA"/>
    <property type="match status" value="1"/>
</dbReference>
<protein>
    <submittedName>
        <fullName evidence="2">Metal-dependent hydrolase with the TIM-barrel fold protein</fullName>
    </submittedName>
</protein>
<dbReference type="PANTHER" id="PTHR22642">
    <property type="entry name" value="IMIDAZOLONEPROPIONASE"/>
    <property type="match status" value="1"/>
</dbReference>
<dbReference type="InterPro" id="IPR032466">
    <property type="entry name" value="Metal_Hydrolase"/>
</dbReference>
<dbReference type="AlphaFoldDB" id="A0A927U7W9"/>
<comment type="caution">
    <text evidence="2">The sequence shown here is derived from an EMBL/GenBank/DDBJ whole genome shotgun (WGS) entry which is preliminary data.</text>
</comment>
<dbReference type="Pfam" id="PF07969">
    <property type="entry name" value="Amidohydro_3"/>
    <property type="match status" value="1"/>
</dbReference>
<evidence type="ECO:0000259" key="1">
    <source>
        <dbReference type="Pfam" id="PF07969"/>
    </source>
</evidence>
<reference evidence="2" key="1">
    <citation type="submission" date="2019-04" db="EMBL/GenBank/DDBJ databases">
        <title>Evolution of Biomass-Degrading Anaerobic Consortia Revealed by Metagenomics.</title>
        <authorList>
            <person name="Peng X."/>
        </authorList>
    </citation>
    <scope>NUCLEOTIDE SEQUENCE</scope>
    <source>
        <strain evidence="2">SIG311</strain>
    </source>
</reference>
<organism evidence="2 3">
    <name type="scientific">Pseudobutyrivibrio ruminis</name>
    <dbReference type="NCBI Taxonomy" id="46206"/>
    <lineage>
        <taxon>Bacteria</taxon>
        <taxon>Bacillati</taxon>
        <taxon>Bacillota</taxon>
        <taxon>Clostridia</taxon>
        <taxon>Lachnospirales</taxon>
        <taxon>Lachnospiraceae</taxon>
        <taxon>Pseudobutyrivibrio</taxon>
    </lineage>
</organism>
<accession>A0A927U7W9</accession>
<evidence type="ECO:0000313" key="2">
    <source>
        <dbReference type="EMBL" id="MBE5919655.1"/>
    </source>
</evidence>
<gene>
    <name evidence="2" type="ORF">E7272_07390</name>
</gene>
<keyword evidence="2" id="KW-0378">Hydrolase</keyword>
<dbReference type="Proteomes" id="UP000766246">
    <property type="component" value="Unassembled WGS sequence"/>
</dbReference>
<dbReference type="InterPro" id="IPR011059">
    <property type="entry name" value="Metal-dep_hydrolase_composite"/>
</dbReference>
<sequence length="516" mass="57220">MQVFHGTIITCDENNTIANYLVEREGRIAYIGDTLPTQYEVVPPIELGANVALPAFVDTHTHYSGFSVLHRMFPISDTDSNAKILEQLENYANTTKENIVVGFGATEFAVSEGYLILREQMDKACPNKPAIILKHDAHSAVCNSMFIDAVKSKIENLRGFNPETGELKQEAFVAAAEFVSHGLSTKKVIDSMVETADFLASKGVGLICSASGLGFVRDYDFDMERSVAKGLDNGMQIRVAYQCSNVDKIAKKDMTRVVFANLDGTFANQDAALIDEYATAKHKGVSYYDDVDVQKFCINANRAGYQIALHAVGDAAFEQAVNAIAMALEDYPRYDHRHIILHGSLPTERCLKICAKYNIMISVKPSLLSHLNGVEEYIKGILSENQYKFINPLKTMQDLGIRVCFNSDAPASDPDPIKWIHDACNNTNAEESVSVYDALRMATYNGAYSLFDEKERGSLEMGKSCDIVILDHNPYEVPINELNKIGVLELYLKGKPYERSRTGSMATMLRGMFPQS</sequence>
<evidence type="ECO:0000313" key="3">
    <source>
        <dbReference type="Proteomes" id="UP000766246"/>
    </source>
</evidence>
<dbReference type="Gene3D" id="3.10.310.70">
    <property type="match status" value="1"/>
</dbReference>
<dbReference type="Gene3D" id="2.30.40.10">
    <property type="entry name" value="Urease, subunit C, domain 1"/>
    <property type="match status" value="1"/>
</dbReference>
<name>A0A927U7W9_9FIRM</name>
<dbReference type="Gene3D" id="3.20.20.140">
    <property type="entry name" value="Metal-dependent hydrolases"/>
    <property type="match status" value="1"/>
</dbReference>
<feature type="domain" description="Amidohydrolase 3" evidence="1">
    <location>
        <begin position="50"/>
        <end position="496"/>
    </location>
</feature>
<proteinExistence type="predicted"/>